<evidence type="ECO:0000313" key="3">
    <source>
        <dbReference type="Proteomes" id="UP001179121"/>
    </source>
</evidence>
<proteinExistence type="predicted"/>
<dbReference type="InterPro" id="IPR007461">
    <property type="entry name" value="Ysc84_actin-binding"/>
</dbReference>
<dbReference type="Pfam" id="PF04366">
    <property type="entry name" value="Ysc84"/>
    <property type="match status" value="1"/>
</dbReference>
<gene>
    <name evidence="2" type="ORF">DNFV4_02518</name>
</gene>
<organism evidence="2 3">
    <name type="scientific">Nitrospira tepida</name>
    <dbReference type="NCBI Taxonomy" id="2973512"/>
    <lineage>
        <taxon>Bacteria</taxon>
        <taxon>Pseudomonadati</taxon>
        <taxon>Nitrospirota</taxon>
        <taxon>Nitrospiria</taxon>
        <taxon>Nitrospirales</taxon>
        <taxon>Nitrospiraceae</taxon>
        <taxon>Nitrospira</taxon>
    </lineage>
</organism>
<evidence type="ECO:0000313" key="2">
    <source>
        <dbReference type="EMBL" id="CAI4032093.1"/>
    </source>
</evidence>
<dbReference type="PANTHER" id="PTHR15629">
    <property type="entry name" value="SH3YL1 PROTEIN"/>
    <property type="match status" value="1"/>
</dbReference>
<dbReference type="Proteomes" id="UP001179121">
    <property type="component" value="Chromosome"/>
</dbReference>
<dbReference type="CDD" id="cd11524">
    <property type="entry name" value="SYLF"/>
    <property type="match status" value="1"/>
</dbReference>
<dbReference type="KEGG" id="nti:DNFV4_02518"/>
<name>A0AA86MZS3_9BACT</name>
<sequence length="244" mass="26258">MIVEQQKHRGTHRRQMRSMRLGLGAVALTIQALMIAPPSYAADFAEQQQLVDKARLTIEAFAADPSVGGPIRELKSEAKALFIVPQFVRGAFVFGGAGGSGVLLVRDEKTGDWSEPAFYTIGSASFGLQIGGDVSEMVLVVRTQKGLEEFYRTDFKLGADVSMAVGPEGEGVSVRGIAADILSYARKKGIFAGISAEGAIIAVSNESNRAYYGKDVRPTDIVVKRSVSNPKSADLRKTVEKMMK</sequence>
<protein>
    <submittedName>
        <fullName evidence="2">Ysc84 domain-containing protein</fullName>
    </submittedName>
</protein>
<feature type="domain" description="Ysc84 actin-binding" evidence="1">
    <location>
        <begin position="123"/>
        <end position="241"/>
    </location>
</feature>
<dbReference type="InterPro" id="IPR051702">
    <property type="entry name" value="SH3_domain_YSC84-like"/>
</dbReference>
<reference evidence="2" key="1">
    <citation type="submission" date="2022-10" db="EMBL/GenBank/DDBJ databases">
        <authorList>
            <person name="Koch H."/>
        </authorList>
    </citation>
    <scope>NUCLEOTIDE SEQUENCE</scope>
    <source>
        <strain evidence="2">DNF</strain>
    </source>
</reference>
<keyword evidence="3" id="KW-1185">Reference proteome</keyword>
<accession>A0AA86MZS3</accession>
<evidence type="ECO:0000259" key="1">
    <source>
        <dbReference type="Pfam" id="PF04366"/>
    </source>
</evidence>
<dbReference type="EMBL" id="OX365700">
    <property type="protein sequence ID" value="CAI4032093.1"/>
    <property type="molecule type" value="Genomic_DNA"/>
</dbReference>
<dbReference type="GO" id="GO:0035091">
    <property type="term" value="F:phosphatidylinositol binding"/>
    <property type="evidence" value="ECO:0007669"/>
    <property type="project" value="TreeGrafter"/>
</dbReference>
<dbReference type="PANTHER" id="PTHR15629:SF2">
    <property type="entry name" value="SH3 DOMAIN-CONTAINING YSC84-LIKE PROTEIN 1"/>
    <property type="match status" value="1"/>
</dbReference>
<dbReference type="AlphaFoldDB" id="A0AA86MZS3"/>